<evidence type="ECO:0000256" key="2">
    <source>
        <dbReference type="SAM" id="SignalP"/>
    </source>
</evidence>
<dbReference type="Proteomes" id="UP000430222">
    <property type="component" value="Unassembled WGS sequence"/>
</dbReference>
<dbReference type="InterPro" id="IPR015867">
    <property type="entry name" value="N-reg_PII/ATP_PRibTrfase_C"/>
</dbReference>
<reference evidence="3 4" key="1">
    <citation type="submission" date="2019-08" db="EMBL/GenBank/DDBJ databases">
        <title>In-depth cultivation of the pig gut microbiome towards novel bacterial diversity and tailored functional studies.</title>
        <authorList>
            <person name="Wylensek D."/>
            <person name="Hitch T.C.A."/>
            <person name="Clavel T."/>
        </authorList>
    </citation>
    <scope>NUCLEOTIDE SEQUENCE [LARGE SCALE GENOMIC DNA]</scope>
    <source>
        <strain evidence="4">WCA-380-WT-3B3</strain>
    </source>
</reference>
<dbReference type="InterPro" id="IPR002187">
    <property type="entry name" value="N-reg_PII"/>
</dbReference>
<feature type="signal peptide" evidence="2">
    <location>
        <begin position="1"/>
        <end position="27"/>
    </location>
</feature>
<dbReference type="RefSeq" id="WP_154619943.1">
    <property type="nucleotide sequence ID" value="NZ_VUNL01000003.1"/>
</dbReference>
<dbReference type="SMART" id="SM00938">
    <property type="entry name" value="P-II"/>
    <property type="match status" value="1"/>
</dbReference>
<dbReference type="GO" id="GO:0030234">
    <property type="term" value="F:enzyme regulator activity"/>
    <property type="evidence" value="ECO:0007669"/>
    <property type="project" value="InterPro"/>
</dbReference>
<dbReference type="EMBL" id="VUNL01000003">
    <property type="protein sequence ID" value="MSV24170.1"/>
    <property type="molecule type" value="Genomic_DNA"/>
</dbReference>
<dbReference type="PANTHER" id="PTHR30115:SF11">
    <property type="entry name" value="NITROGEN REGULATORY PROTEIN P-II HOMOLOG"/>
    <property type="match status" value="1"/>
</dbReference>
<dbReference type="InterPro" id="IPR011322">
    <property type="entry name" value="N-reg_PII-like_a/b"/>
</dbReference>
<dbReference type="AlphaFoldDB" id="A0A6I2UVQ4"/>
<sequence length="167" mass="18199">MILMKTLLIRVLRSLLTFLGGSVPASAPAPSVPITPPSIPASGFPSQRPRMYHVRIITSESRFEGLMEALEHAGITGMTVTRVLGYGLQKGHRGMYTGTTIESKLLPKIQCDLVISKIPPETIVDIAKKTLYTGKYGDGKIFISSMENVVKIRTGEEGFDALQDKPL</sequence>
<protein>
    <submittedName>
        <fullName evidence="3">P-II family nitrogen regulator</fullName>
    </submittedName>
</protein>
<comment type="caution">
    <text evidence="3">The sequence shown here is derived from an EMBL/GenBank/DDBJ whole genome shotgun (WGS) entry which is preliminary data.</text>
</comment>
<name>A0A6I2UVQ4_9FIRM</name>
<evidence type="ECO:0000313" key="3">
    <source>
        <dbReference type="EMBL" id="MSV24170.1"/>
    </source>
</evidence>
<dbReference type="InterPro" id="IPR017918">
    <property type="entry name" value="N-reg_PII_CS"/>
</dbReference>
<proteinExistence type="inferred from homology"/>
<evidence type="ECO:0000313" key="4">
    <source>
        <dbReference type="Proteomes" id="UP000430222"/>
    </source>
</evidence>
<comment type="similarity">
    <text evidence="1">Belongs to the P(II) protein family.</text>
</comment>
<feature type="chain" id="PRO_5039167392" evidence="2">
    <location>
        <begin position="28"/>
        <end position="167"/>
    </location>
</feature>
<dbReference type="PROSITE" id="PS51343">
    <property type="entry name" value="PII_GLNB_DOM"/>
    <property type="match status" value="1"/>
</dbReference>
<accession>A0A6I2UVQ4</accession>
<dbReference type="PANTHER" id="PTHR30115">
    <property type="entry name" value="NITROGEN REGULATORY PROTEIN P-II"/>
    <property type="match status" value="1"/>
</dbReference>
<gene>
    <name evidence="3" type="ORF">FYJ78_03015</name>
</gene>
<dbReference type="PROSITE" id="PS00638">
    <property type="entry name" value="PII_GLNB_CTER"/>
    <property type="match status" value="1"/>
</dbReference>
<dbReference type="Gene3D" id="3.30.70.120">
    <property type="match status" value="1"/>
</dbReference>
<evidence type="ECO:0000256" key="1">
    <source>
        <dbReference type="RuleBase" id="RU003936"/>
    </source>
</evidence>
<dbReference type="GO" id="GO:0005829">
    <property type="term" value="C:cytosol"/>
    <property type="evidence" value="ECO:0007669"/>
    <property type="project" value="TreeGrafter"/>
</dbReference>
<dbReference type="Pfam" id="PF00543">
    <property type="entry name" value="P-II"/>
    <property type="match status" value="1"/>
</dbReference>
<keyword evidence="4" id="KW-1185">Reference proteome</keyword>
<dbReference type="SUPFAM" id="SSF54913">
    <property type="entry name" value="GlnB-like"/>
    <property type="match status" value="1"/>
</dbReference>
<keyword evidence="2" id="KW-0732">Signal</keyword>
<dbReference type="PRINTS" id="PR00340">
    <property type="entry name" value="PIIGLNB"/>
</dbReference>
<organism evidence="3 4">
    <name type="scientific">Selenomonas montiformis</name>
    <dbReference type="NCBI Taxonomy" id="2652285"/>
    <lineage>
        <taxon>Bacteria</taxon>
        <taxon>Bacillati</taxon>
        <taxon>Bacillota</taxon>
        <taxon>Negativicutes</taxon>
        <taxon>Selenomonadales</taxon>
        <taxon>Selenomonadaceae</taxon>
        <taxon>Selenomonas</taxon>
    </lineage>
</organism>
<dbReference type="GO" id="GO:0005524">
    <property type="term" value="F:ATP binding"/>
    <property type="evidence" value="ECO:0007669"/>
    <property type="project" value="TreeGrafter"/>
</dbReference>
<dbReference type="GO" id="GO:0006808">
    <property type="term" value="P:regulation of nitrogen utilization"/>
    <property type="evidence" value="ECO:0007669"/>
    <property type="project" value="InterPro"/>
</dbReference>